<dbReference type="OrthoDB" id="5147872at2"/>
<dbReference type="AlphaFoldDB" id="A0A1I0HBP1"/>
<sequence length="69" mass="7488">MARIRVGKPDVKPDTPSHVKGVRQGNAKGAYRHQAGHHKDDTADARRSTGIRPGKENPILPIMPNLSPS</sequence>
<dbReference type="EMBL" id="FOHX01000004">
    <property type="protein sequence ID" value="SET80356.1"/>
    <property type="molecule type" value="Genomic_DNA"/>
</dbReference>
<feature type="region of interest" description="Disordered" evidence="1">
    <location>
        <begin position="1"/>
        <end position="69"/>
    </location>
</feature>
<organism evidence="2 3">
    <name type="scientific">Nonomuraea wenchangensis</name>
    <dbReference type="NCBI Taxonomy" id="568860"/>
    <lineage>
        <taxon>Bacteria</taxon>
        <taxon>Bacillati</taxon>
        <taxon>Actinomycetota</taxon>
        <taxon>Actinomycetes</taxon>
        <taxon>Streptosporangiales</taxon>
        <taxon>Streptosporangiaceae</taxon>
        <taxon>Nonomuraea</taxon>
    </lineage>
</organism>
<keyword evidence="3" id="KW-1185">Reference proteome</keyword>
<evidence type="ECO:0000313" key="2">
    <source>
        <dbReference type="EMBL" id="SET80356.1"/>
    </source>
</evidence>
<evidence type="ECO:0000256" key="1">
    <source>
        <dbReference type="SAM" id="MobiDB-lite"/>
    </source>
</evidence>
<gene>
    <name evidence="2" type="ORF">SAMN05421811_104198</name>
</gene>
<name>A0A1I0HBP1_9ACTN</name>
<feature type="compositionally biased region" description="Basic and acidic residues" evidence="1">
    <location>
        <begin position="7"/>
        <end position="17"/>
    </location>
</feature>
<dbReference type="Proteomes" id="UP000199361">
    <property type="component" value="Unassembled WGS sequence"/>
</dbReference>
<reference evidence="2 3" key="1">
    <citation type="submission" date="2016-10" db="EMBL/GenBank/DDBJ databases">
        <authorList>
            <person name="de Groot N.N."/>
        </authorList>
    </citation>
    <scope>NUCLEOTIDE SEQUENCE [LARGE SCALE GENOMIC DNA]</scope>
    <source>
        <strain evidence="2 3">CGMCC 4.5598</strain>
    </source>
</reference>
<dbReference type="RefSeq" id="WP_091081146.1">
    <property type="nucleotide sequence ID" value="NZ_FOHX01000004.1"/>
</dbReference>
<dbReference type="STRING" id="568860.SAMN05421811_104198"/>
<protein>
    <submittedName>
        <fullName evidence="2">Uncharacterized protein</fullName>
    </submittedName>
</protein>
<feature type="compositionally biased region" description="Basic and acidic residues" evidence="1">
    <location>
        <begin position="37"/>
        <end position="47"/>
    </location>
</feature>
<accession>A0A1I0HBP1</accession>
<proteinExistence type="predicted"/>
<evidence type="ECO:0000313" key="3">
    <source>
        <dbReference type="Proteomes" id="UP000199361"/>
    </source>
</evidence>